<evidence type="ECO:0000313" key="3">
    <source>
        <dbReference type="EMBL" id="KXS12354.1"/>
    </source>
</evidence>
<dbReference type="GO" id="GO:0043527">
    <property type="term" value="C:tRNA methyltransferase complex"/>
    <property type="evidence" value="ECO:0007669"/>
    <property type="project" value="UniProtKB-ARBA"/>
</dbReference>
<dbReference type="InterPro" id="IPR000241">
    <property type="entry name" value="RlmKL-like_Mtase"/>
</dbReference>
<reference evidence="3 4" key="1">
    <citation type="journal article" date="2015" name="Genome Biol. Evol.">
        <title>Phylogenomic analyses indicate that early fungi evolved digesting cell walls of algal ancestors of land plants.</title>
        <authorList>
            <person name="Chang Y."/>
            <person name="Wang S."/>
            <person name="Sekimoto S."/>
            <person name="Aerts A.L."/>
            <person name="Choi C."/>
            <person name="Clum A."/>
            <person name="LaButti K.M."/>
            <person name="Lindquist E.A."/>
            <person name="Yee Ngan C."/>
            <person name="Ohm R.A."/>
            <person name="Salamov A.A."/>
            <person name="Grigoriev I.V."/>
            <person name="Spatafora J.W."/>
            <person name="Berbee M.L."/>
        </authorList>
    </citation>
    <scope>NUCLEOTIDE SEQUENCE [LARGE SCALE GENOMIC DNA]</scope>
    <source>
        <strain evidence="3 4">JEL478</strain>
    </source>
</reference>
<keyword evidence="4" id="KW-1185">Reference proteome</keyword>
<evidence type="ECO:0000259" key="2">
    <source>
        <dbReference type="Pfam" id="PF01170"/>
    </source>
</evidence>
<feature type="domain" description="Ribosomal RNA large subunit methyltransferase K/L-like methyltransferase" evidence="2">
    <location>
        <begin position="336"/>
        <end position="509"/>
    </location>
</feature>
<dbReference type="OrthoDB" id="47730at2759"/>
<dbReference type="SUPFAM" id="SSF53335">
    <property type="entry name" value="S-adenosyl-L-methionine-dependent methyltransferases"/>
    <property type="match status" value="1"/>
</dbReference>
<dbReference type="STRING" id="1344416.A0A139A6N0"/>
<evidence type="ECO:0000313" key="4">
    <source>
        <dbReference type="Proteomes" id="UP000070544"/>
    </source>
</evidence>
<name>A0A139A6N0_GONPJ</name>
<dbReference type="InterPro" id="IPR029063">
    <property type="entry name" value="SAM-dependent_MTases_sf"/>
</dbReference>
<protein>
    <recommendedName>
        <fullName evidence="2">Ribosomal RNA large subunit methyltransferase K/L-like methyltransferase domain-containing protein</fullName>
    </recommendedName>
</protein>
<feature type="region of interest" description="Disordered" evidence="1">
    <location>
        <begin position="561"/>
        <end position="582"/>
    </location>
</feature>
<proteinExistence type="predicted"/>
<dbReference type="AlphaFoldDB" id="A0A139A6N0"/>
<dbReference type="PANTHER" id="PTHR14911">
    <property type="entry name" value="THUMP DOMAIN-CONTAINING"/>
    <property type="match status" value="1"/>
</dbReference>
<dbReference type="GO" id="GO:0016423">
    <property type="term" value="F:tRNA (guanine) methyltransferase activity"/>
    <property type="evidence" value="ECO:0007669"/>
    <property type="project" value="TreeGrafter"/>
</dbReference>
<dbReference type="PANTHER" id="PTHR14911:SF13">
    <property type="entry name" value="TRNA (GUANINE(6)-N2)-METHYLTRANSFERASE THUMP3"/>
    <property type="match status" value="1"/>
</dbReference>
<dbReference type="GO" id="GO:0030488">
    <property type="term" value="P:tRNA methylation"/>
    <property type="evidence" value="ECO:0007669"/>
    <property type="project" value="TreeGrafter"/>
</dbReference>
<feature type="region of interest" description="Disordered" evidence="1">
    <location>
        <begin position="411"/>
        <end position="439"/>
    </location>
</feature>
<gene>
    <name evidence="3" type="ORF">M427DRAFT_399292</name>
</gene>
<sequence>MEATGFHQRNEVRSDAPRANLLFLVPPGFEPESASEIHSVLSLFLACPSDPSSLRLYPPHGIVVTTQSAELSQGTLEALAHLKTVEAIYVDFSGGWSGSVSTSAMVDETTTLASKQDLFSKLVSPSHLPNHLFQHSLDIFSHVWRWTHSNLNSKYPLLQPTHSGIPPPSPLPYRATVLKRCFEDPTFKTEHAAGGLGEGITCRIADGEFLVDGQRLSLTTALRDWDLEVLCVLIPSEDAAAGGVPFQKHLLETWFVSSTEQAVDTACASSKSPYHPLAHHIPSPPPLSLSSRLCLTLPIFPFWSPSYFSIPSSIPTTLLAHRGGTTVHPETPYLRFRQAAVGTTLRPTIAQCLARMANVEEGMVMVDTCGGTASIPIELGLPPSPTSTLIVSGDASASATRTAVSNIAAANSQSKSSVPPQSPGVLKSSSASVAPEQEELHQAASKVKVRVAELPIDLLLWDGRGIPLRDGAVDRIITDLPWGTRSSTHASNYLLYPRLFAHVKRLLVRPGVSSPAGGRGVFVTGEMELMASVARYWDQLPYLPAPAGLKKLRRFLEDDGGGTLPQVPVPPVVPPRSDDGRESTWTLKRRRVVIGSGWTSKGRGKRSNGTVVEVWVVERGLSSRRTWVGSMLDGTVNRISVA</sequence>
<dbReference type="EMBL" id="KQ965789">
    <property type="protein sequence ID" value="KXS12354.1"/>
    <property type="molecule type" value="Genomic_DNA"/>
</dbReference>
<organism evidence="3 4">
    <name type="scientific">Gonapodya prolifera (strain JEL478)</name>
    <name type="common">Monoblepharis prolifera</name>
    <dbReference type="NCBI Taxonomy" id="1344416"/>
    <lineage>
        <taxon>Eukaryota</taxon>
        <taxon>Fungi</taxon>
        <taxon>Fungi incertae sedis</taxon>
        <taxon>Chytridiomycota</taxon>
        <taxon>Chytridiomycota incertae sedis</taxon>
        <taxon>Monoblepharidomycetes</taxon>
        <taxon>Monoblepharidales</taxon>
        <taxon>Gonapodyaceae</taxon>
        <taxon>Gonapodya</taxon>
    </lineage>
</organism>
<dbReference type="Gene3D" id="3.40.50.150">
    <property type="entry name" value="Vaccinia Virus protein VP39"/>
    <property type="match status" value="1"/>
</dbReference>
<evidence type="ECO:0000256" key="1">
    <source>
        <dbReference type="SAM" id="MobiDB-lite"/>
    </source>
</evidence>
<accession>A0A139A6N0</accession>
<dbReference type="Proteomes" id="UP000070544">
    <property type="component" value="Unassembled WGS sequence"/>
</dbReference>
<dbReference type="Pfam" id="PF01170">
    <property type="entry name" value="UPF0020"/>
    <property type="match status" value="1"/>
</dbReference>